<dbReference type="EMBL" id="AUZM01000009">
    <property type="protein sequence ID" value="ERT08574.1"/>
    <property type="molecule type" value="Genomic_DNA"/>
</dbReference>
<feature type="transmembrane region" description="Helical" evidence="1">
    <location>
        <begin position="20"/>
        <end position="42"/>
    </location>
</feature>
<keyword evidence="1" id="KW-0472">Membrane</keyword>
<sequence length="47" mass="5199">MGEHIVNFLVEKNTMSSTAIALIGVLVLGWLLASIFGTWAYFANQDR</sequence>
<evidence type="ECO:0000313" key="3">
    <source>
        <dbReference type="Proteomes" id="UP000017127"/>
    </source>
</evidence>
<protein>
    <submittedName>
        <fullName evidence="2">Uncharacterized protein</fullName>
    </submittedName>
</protein>
<keyword evidence="1" id="KW-1133">Transmembrane helix</keyword>
<evidence type="ECO:0000256" key="1">
    <source>
        <dbReference type="SAM" id="Phobius"/>
    </source>
</evidence>
<name>U7QKT5_9CYAN</name>
<evidence type="ECO:0000313" key="2">
    <source>
        <dbReference type="EMBL" id="ERT08574.1"/>
    </source>
</evidence>
<keyword evidence="1" id="KW-0812">Transmembrane</keyword>
<comment type="caution">
    <text evidence="2">The sequence shown here is derived from an EMBL/GenBank/DDBJ whole genome shotgun (WGS) entry which is preliminary data.</text>
</comment>
<organism evidence="2 3">
    <name type="scientific">Lyngbya aestuarii BL J</name>
    <dbReference type="NCBI Taxonomy" id="1348334"/>
    <lineage>
        <taxon>Bacteria</taxon>
        <taxon>Bacillati</taxon>
        <taxon>Cyanobacteriota</taxon>
        <taxon>Cyanophyceae</taxon>
        <taxon>Oscillatoriophycideae</taxon>
        <taxon>Oscillatoriales</taxon>
        <taxon>Microcoleaceae</taxon>
        <taxon>Lyngbya</taxon>
    </lineage>
</organism>
<keyword evidence="3" id="KW-1185">Reference proteome</keyword>
<accession>U7QKT5</accession>
<reference evidence="2 3" key="1">
    <citation type="journal article" date="2013" name="Front. Microbiol.">
        <title>Comparative genomic analyses of the cyanobacterium, Lyngbya aestuarii BL J, a powerful hydrogen producer.</title>
        <authorList>
            <person name="Kothari A."/>
            <person name="Vaughn M."/>
            <person name="Garcia-Pichel F."/>
        </authorList>
    </citation>
    <scope>NUCLEOTIDE SEQUENCE [LARGE SCALE GENOMIC DNA]</scope>
    <source>
        <strain evidence="2 3">BL J</strain>
    </source>
</reference>
<dbReference type="AlphaFoldDB" id="U7QKT5"/>
<dbReference type="Proteomes" id="UP000017127">
    <property type="component" value="Unassembled WGS sequence"/>
</dbReference>
<proteinExistence type="predicted"/>
<gene>
    <name evidence="2" type="ORF">M595_1452</name>
</gene>